<reference evidence="13" key="1">
    <citation type="submission" date="2003-08" db="EMBL/GenBank/DDBJ databases">
        <authorList>
            <person name="Birren B."/>
            <person name="Nusbaum C."/>
            <person name="Abebe A."/>
            <person name="Abouelleil A."/>
            <person name="Adekoya E."/>
            <person name="Ait-zahra M."/>
            <person name="Allen N."/>
            <person name="Allen T."/>
            <person name="An P."/>
            <person name="Anderson M."/>
            <person name="Anderson S."/>
            <person name="Arachchi H."/>
            <person name="Armbruster J."/>
            <person name="Bachantsang P."/>
            <person name="Baldwin J."/>
            <person name="Barry A."/>
            <person name="Bayul T."/>
            <person name="Blitshsteyn B."/>
            <person name="Bloom T."/>
            <person name="Blye J."/>
            <person name="Boguslavskiy L."/>
            <person name="Borowsky M."/>
            <person name="Boukhgalter B."/>
            <person name="Brunache A."/>
            <person name="Butler J."/>
            <person name="Calixte N."/>
            <person name="Calvo S."/>
            <person name="Camarata J."/>
            <person name="Campo K."/>
            <person name="Chang J."/>
            <person name="Cheshatsang Y."/>
            <person name="Citroen M."/>
            <person name="Collymore A."/>
            <person name="Considine T."/>
            <person name="Cook A."/>
            <person name="Cooke P."/>
            <person name="Corum B."/>
            <person name="Cuomo C."/>
            <person name="David R."/>
            <person name="Dawoe T."/>
            <person name="Degray S."/>
            <person name="Dodge S."/>
            <person name="Dooley K."/>
            <person name="Dorje P."/>
            <person name="Dorjee K."/>
            <person name="Dorris L."/>
            <person name="Duffey N."/>
            <person name="Dupes A."/>
            <person name="Elkins T."/>
            <person name="Engels R."/>
            <person name="Erickson J."/>
            <person name="Farina A."/>
            <person name="Faro S."/>
            <person name="Ferreira P."/>
            <person name="Fischer H."/>
            <person name="Fitzgerald M."/>
            <person name="Foley K."/>
            <person name="Gage D."/>
            <person name="Galagan J."/>
            <person name="Gearin G."/>
            <person name="Gnerre S."/>
            <person name="Gnirke A."/>
            <person name="Goyette A."/>
            <person name="Graham J."/>
            <person name="Grandbois E."/>
            <person name="Gyaltsen K."/>
            <person name="Hafez N."/>
            <person name="Hagopian D."/>
            <person name="Hagos B."/>
            <person name="Hall J."/>
            <person name="Hatcher B."/>
            <person name="Heller A."/>
            <person name="Higgins H."/>
            <person name="Honan T."/>
            <person name="Horn A."/>
            <person name="Houde N."/>
            <person name="Hughes L."/>
            <person name="Hulme W."/>
            <person name="Husby E."/>
            <person name="Iliev I."/>
            <person name="Jaffe D."/>
            <person name="Jones C."/>
            <person name="Kamal M."/>
            <person name="Kamat A."/>
            <person name="Kamvysselis M."/>
            <person name="Karlsson E."/>
            <person name="Kells C."/>
            <person name="Kieu A."/>
            <person name="Kisner P."/>
            <person name="Kodira C."/>
            <person name="Kulbokas E."/>
            <person name="Labutti K."/>
            <person name="Lama D."/>
            <person name="Landers T."/>
            <person name="Leger J."/>
            <person name="Levine S."/>
            <person name="Lewis D."/>
            <person name="Lewis T."/>
            <person name="Lindblad-toh K."/>
            <person name="Liu X."/>
            <person name="Lokyitsang T."/>
            <person name="Lokyitsang Y."/>
            <person name="Lucien O."/>
            <person name="Lui A."/>
            <person name="Ma L.J."/>
            <person name="Mabbitt R."/>
            <person name="Macdonald J."/>
            <person name="Maclean C."/>
            <person name="Major J."/>
            <person name="Manning J."/>
            <person name="Marabella R."/>
            <person name="Maru K."/>
            <person name="Matthews C."/>
            <person name="Mauceli E."/>
            <person name="Mccarthy M."/>
            <person name="Mcdonough S."/>
            <person name="Mcghee T."/>
            <person name="Meldrim J."/>
            <person name="Meneus L."/>
            <person name="Mesirov J."/>
            <person name="Mihalev A."/>
            <person name="Mihova T."/>
            <person name="Mikkelsen T."/>
            <person name="Mlenga V."/>
            <person name="Moru K."/>
            <person name="Mozes J."/>
            <person name="Mulrain L."/>
            <person name="Munson G."/>
            <person name="Naylor J."/>
            <person name="Newes C."/>
            <person name="Nguyen C."/>
            <person name="Nguyen N."/>
            <person name="Nguyen T."/>
            <person name="Nicol R."/>
            <person name="Nielsen C."/>
            <person name="Nizzari M."/>
            <person name="Norbu C."/>
            <person name="Norbu N."/>
            <person name="O'donnell P."/>
            <person name="Okoawo O."/>
            <person name="O'leary S."/>
            <person name="Omotosho B."/>
            <person name="O'neill K."/>
            <person name="Osman S."/>
            <person name="Parker S."/>
            <person name="Perrin D."/>
            <person name="Phunkhang P."/>
            <person name="Piqani B."/>
            <person name="Purcell S."/>
            <person name="Rachupka T."/>
            <person name="Ramasamy U."/>
            <person name="Rameau R."/>
            <person name="Ray V."/>
            <person name="Raymond C."/>
            <person name="Retta R."/>
            <person name="Richardson S."/>
            <person name="Rise C."/>
            <person name="Rodriguez J."/>
            <person name="Rogers J."/>
            <person name="Rogov P."/>
            <person name="Rutman M."/>
            <person name="Schupbach R."/>
            <person name="Seaman C."/>
            <person name="Settipalli S."/>
            <person name="Sharpe T."/>
            <person name="Sheridan J."/>
            <person name="Sherpa N."/>
            <person name="Shi J."/>
            <person name="Smirnov S."/>
            <person name="Smith C."/>
            <person name="Sougnez C."/>
            <person name="Spencer B."/>
            <person name="Stalker J."/>
            <person name="Stange-thomann N."/>
            <person name="Stavropoulos S."/>
            <person name="Stetson K."/>
            <person name="Stone C."/>
            <person name="Stone S."/>
            <person name="Stubbs M."/>
            <person name="Talamas J."/>
            <person name="Tchuinga P."/>
            <person name="Tenzing P."/>
            <person name="Tesfaye S."/>
            <person name="Theodore J."/>
            <person name="Thoulutsang Y."/>
            <person name="Topham K."/>
            <person name="Towey S."/>
            <person name="Tsamla T."/>
            <person name="Tsomo N."/>
            <person name="Vallee D."/>
            <person name="Vassiliev H."/>
            <person name="Venkataraman V."/>
            <person name="Vinson J."/>
            <person name="Vo A."/>
            <person name="Wade C."/>
            <person name="Wang S."/>
            <person name="Wangchuk T."/>
            <person name="Wangdi T."/>
            <person name="Whittaker C."/>
            <person name="Wilkinson J."/>
            <person name="Wu Y."/>
            <person name="Wyman D."/>
            <person name="Yadav S."/>
            <person name="Yang S."/>
            <person name="Yang X."/>
            <person name="Yeager S."/>
            <person name="Yee E."/>
            <person name="Young G."/>
            <person name="Zainoun J."/>
            <person name="Zembeck L."/>
            <person name="Zimmer A."/>
            <person name="Zody M."/>
            <person name="Lander E."/>
        </authorList>
    </citation>
    <scope>NUCLEOTIDE SEQUENCE [LARGE SCALE GENOMIC DNA]</scope>
</reference>
<organism evidence="12 13">
    <name type="scientific">Ciona savignyi</name>
    <name type="common">Pacific transparent sea squirt</name>
    <dbReference type="NCBI Taxonomy" id="51511"/>
    <lineage>
        <taxon>Eukaryota</taxon>
        <taxon>Metazoa</taxon>
        <taxon>Chordata</taxon>
        <taxon>Tunicata</taxon>
        <taxon>Ascidiacea</taxon>
        <taxon>Phlebobranchia</taxon>
        <taxon>Cionidae</taxon>
        <taxon>Ciona</taxon>
    </lineage>
</organism>
<evidence type="ECO:0000259" key="10">
    <source>
        <dbReference type="PROSITE" id="PS50089"/>
    </source>
</evidence>
<proteinExistence type="predicted"/>
<dbReference type="OMA" id="FYKHAYH"/>
<dbReference type="SMART" id="SM00184">
    <property type="entry name" value="RING"/>
    <property type="match status" value="1"/>
</dbReference>
<dbReference type="InterPro" id="IPR017907">
    <property type="entry name" value="Znf_RING_CS"/>
</dbReference>
<dbReference type="PANTHER" id="PTHR11224:SF10">
    <property type="entry name" value="IP09428P-RELATED"/>
    <property type="match status" value="1"/>
</dbReference>
<accession>H2YZX7</accession>
<dbReference type="InterPro" id="IPR041367">
    <property type="entry name" value="Znf-CCCH_4"/>
</dbReference>
<dbReference type="FunFam" id="3.30.40.10:FF:000117">
    <property type="entry name" value="Probable E3 ubiquitin-protein ligase makorin-1"/>
    <property type="match status" value="1"/>
</dbReference>
<evidence type="ECO:0000256" key="8">
    <source>
        <dbReference type="ARBA" id="ARBA00022833"/>
    </source>
</evidence>
<dbReference type="eggNOG" id="KOG1039">
    <property type="taxonomic scope" value="Eukaryota"/>
</dbReference>
<evidence type="ECO:0000256" key="1">
    <source>
        <dbReference type="ARBA" id="ARBA00000900"/>
    </source>
</evidence>
<keyword evidence="5" id="KW-0677">Repeat</keyword>
<keyword evidence="7" id="KW-0833">Ubl conjugation pathway</keyword>
<evidence type="ECO:0000256" key="6">
    <source>
        <dbReference type="ARBA" id="ARBA00022771"/>
    </source>
</evidence>
<feature type="zinc finger region" description="C3H1-type" evidence="9">
    <location>
        <begin position="5"/>
        <end position="27"/>
    </location>
</feature>
<sequence>LLKYACRYFLHGVCKFGEDCRYSHDTKDPSDMVCRYYQAGQCTYGDKCRYGACKKVSMLYHSINITTHHNIVPSMMLAYDHVKSDKEIKTSKQKHFNDKPITKQISIFLVHSGSSKILSQTSTEADWANAVEFIPGKQYSPRCKFKCSNTYSSALKEGLQLSTSPNKYDDLCPFALNGECVNGDNCAYVHGLMCDMCGLFILHPTDVLQQEKHKEECIKYHEEDMVESFKVAQSRELSCGICMEVVWEKTDEKDRKFGILENCNHTFCLDCIRKWRSAKAFNNTVVKACPQCRVSSSFVTPSEQWIQDEDEKKKLIQGYKAHLSNKACKYFDQGRGKCPFGANCFYLHAYSDGRKQDRSKITTRRVVDSTGT</sequence>
<dbReference type="Proteomes" id="UP000007875">
    <property type="component" value="Unassembled WGS sequence"/>
</dbReference>
<evidence type="ECO:0000256" key="7">
    <source>
        <dbReference type="ARBA" id="ARBA00022786"/>
    </source>
</evidence>
<feature type="domain" description="C3H1-type" evidence="11">
    <location>
        <begin position="166"/>
        <end position="193"/>
    </location>
</feature>
<dbReference type="InterPro" id="IPR013083">
    <property type="entry name" value="Znf_RING/FYVE/PHD"/>
</dbReference>
<feature type="zinc finger region" description="C3H1-type" evidence="9">
    <location>
        <begin position="166"/>
        <end position="193"/>
    </location>
</feature>
<evidence type="ECO:0000256" key="2">
    <source>
        <dbReference type="ARBA" id="ARBA00012483"/>
    </source>
</evidence>
<dbReference type="InterPro" id="IPR036855">
    <property type="entry name" value="Znf_CCCH_sf"/>
</dbReference>
<evidence type="ECO:0000313" key="13">
    <source>
        <dbReference type="Proteomes" id="UP000007875"/>
    </source>
</evidence>
<feature type="domain" description="C3H1-type" evidence="11">
    <location>
        <begin position="28"/>
        <end position="50"/>
    </location>
</feature>
<evidence type="ECO:0000256" key="4">
    <source>
        <dbReference type="ARBA" id="ARBA00022723"/>
    </source>
</evidence>
<feature type="domain" description="C3H1-type" evidence="11">
    <location>
        <begin position="323"/>
        <end position="351"/>
    </location>
</feature>
<keyword evidence="8 9" id="KW-0862">Zinc</keyword>
<dbReference type="GO" id="GO:0061630">
    <property type="term" value="F:ubiquitin protein ligase activity"/>
    <property type="evidence" value="ECO:0007669"/>
    <property type="project" value="UniProtKB-EC"/>
</dbReference>
<dbReference type="AlphaFoldDB" id="H2YZX7"/>
<evidence type="ECO:0000256" key="3">
    <source>
        <dbReference type="ARBA" id="ARBA00022679"/>
    </source>
</evidence>
<dbReference type="InterPro" id="IPR000571">
    <property type="entry name" value="Znf_CCCH"/>
</dbReference>
<dbReference type="SUPFAM" id="SSF57850">
    <property type="entry name" value="RING/U-box"/>
    <property type="match status" value="1"/>
</dbReference>
<keyword evidence="4 9" id="KW-0479">Metal-binding</keyword>
<dbReference type="InterPro" id="IPR001841">
    <property type="entry name" value="Znf_RING"/>
</dbReference>
<name>H2YZX7_CIOSA</name>
<protein>
    <recommendedName>
        <fullName evidence="2">RING-type E3 ubiquitin transferase</fullName>
        <ecNumber evidence="2">2.3.2.27</ecNumber>
    </recommendedName>
</protein>
<evidence type="ECO:0000313" key="12">
    <source>
        <dbReference type="Ensembl" id="ENSCSAVP00000010889.1"/>
    </source>
</evidence>
<dbReference type="Ensembl" id="ENSCSAVT00000011020.1">
    <property type="protein sequence ID" value="ENSCSAVP00000010889.1"/>
    <property type="gene ID" value="ENSCSAVG00000006377.1"/>
</dbReference>
<dbReference type="Gene3D" id="4.10.1000.10">
    <property type="entry name" value="Zinc finger, CCCH-type"/>
    <property type="match status" value="1"/>
</dbReference>
<evidence type="ECO:0000259" key="11">
    <source>
        <dbReference type="PROSITE" id="PS50103"/>
    </source>
</evidence>
<dbReference type="GO" id="GO:0008270">
    <property type="term" value="F:zinc ion binding"/>
    <property type="evidence" value="ECO:0007669"/>
    <property type="project" value="UniProtKB-KW"/>
</dbReference>
<dbReference type="Pfam" id="PF18044">
    <property type="entry name" value="zf-CCCH_4"/>
    <property type="match status" value="1"/>
</dbReference>
<evidence type="ECO:0000256" key="9">
    <source>
        <dbReference type="PROSITE-ProRule" id="PRU00723"/>
    </source>
</evidence>
<dbReference type="Pfam" id="PF14608">
    <property type="entry name" value="zf-CCCH_2"/>
    <property type="match status" value="3"/>
</dbReference>
<dbReference type="PROSITE" id="PS50103">
    <property type="entry name" value="ZF_C3H1"/>
    <property type="match status" value="4"/>
</dbReference>
<feature type="zinc finger region" description="C3H1-type" evidence="9">
    <location>
        <begin position="28"/>
        <end position="50"/>
    </location>
</feature>
<reference evidence="12" key="2">
    <citation type="submission" date="2025-08" db="UniProtKB">
        <authorList>
            <consortium name="Ensembl"/>
        </authorList>
    </citation>
    <scope>IDENTIFICATION</scope>
</reference>
<evidence type="ECO:0000256" key="5">
    <source>
        <dbReference type="ARBA" id="ARBA00022737"/>
    </source>
</evidence>
<dbReference type="GO" id="GO:0000209">
    <property type="term" value="P:protein polyubiquitination"/>
    <property type="evidence" value="ECO:0007669"/>
    <property type="project" value="InterPro"/>
</dbReference>
<feature type="domain" description="RING-type" evidence="10">
    <location>
        <begin position="239"/>
        <end position="293"/>
    </location>
</feature>
<dbReference type="InterPro" id="IPR018957">
    <property type="entry name" value="Znf_C3HC4_RING-type"/>
</dbReference>
<keyword evidence="6 9" id="KW-0863">Zinc-finger</keyword>
<dbReference type="Gene3D" id="3.30.40.10">
    <property type="entry name" value="Zinc/RING finger domain, C3HC4 (zinc finger)"/>
    <property type="match status" value="1"/>
</dbReference>
<dbReference type="PROSITE" id="PS50089">
    <property type="entry name" value="ZF_RING_2"/>
    <property type="match status" value="1"/>
</dbReference>
<dbReference type="EC" id="2.3.2.27" evidence="2"/>
<feature type="domain" description="C3H1-type" evidence="11">
    <location>
        <begin position="5"/>
        <end position="27"/>
    </location>
</feature>
<keyword evidence="3" id="KW-0808">Transferase</keyword>
<reference evidence="12" key="3">
    <citation type="submission" date="2025-09" db="UniProtKB">
        <authorList>
            <consortium name="Ensembl"/>
        </authorList>
    </citation>
    <scope>IDENTIFICATION</scope>
</reference>
<dbReference type="InParanoid" id="H2YZX7"/>
<dbReference type="Pfam" id="PF00097">
    <property type="entry name" value="zf-C3HC4"/>
    <property type="match status" value="1"/>
</dbReference>
<keyword evidence="13" id="KW-1185">Reference proteome</keyword>
<dbReference type="SUPFAM" id="SSF90229">
    <property type="entry name" value="CCCH zinc finger"/>
    <property type="match status" value="3"/>
</dbReference>
<feature type="zinc finger region" description="C3H1-type" evidence="9">
    <location>
        <begin position="323"/>
        <end position="351"/>
    </location>
</feature>
<dbReference type="FunCoup" id="H2YZX7">
    <property type="interactions" value="200"/>
</dbReference>
<dbReference type="GeneTree" id="ENSGT00950000183077"/>
<dbReference type="InterPro" id="IPR045072">
    <property type="entry name" value="MKRN-like"/>
</dbReference>
<dbReference type="SMART" id="SM00356">
    <property type="entry name" value="ZnF_C3H1"/>
    <property type="match status" value="4"/>
</dbReference>
<dbReference type="PROSITE" id="PS00518">
    <property type="entry name" value="ZF_RING_1"/>
    <property type="match status" value="1"/>
</dbReference>
<dbReference type="STRING" id="51511.ENSCSAVP00000010889"/>
<comment type="catalytic activity">
    <reaction evidence="1">
        <text>S-ubiquitinyl-[E2 ubiquitin-conjugating enzyme]-L-cysteine + [acceptor protein]-L-lysine = [E2 ubiquitin-conjugating enzyme]-L-cysteine + N(6)-ubiquitinyl-[acceptor protein]-L-lysine.</text>
        <dbReference type="EC" id="2.3.2.27"/>
    </reaction>
</comment>
<dbReference type="PANTHER" id="PTHR11224">
    <property type="entry name" value="MAKORIN-RELATED"/>
    <property type="match status" value="1"/>
</dbReference>